<proteinExistence type="predicted"/>
<protein>
    <submittedName>
        <fullName evidence="1">Uncharacterized protein</fullName>
    </submittedName>
</protein>
<gene>
    <name evidence="1" type="ORF">AVEN_133391_1</name>
</gene>
<comment type="caution">
    <text evidence="1">The sequence shown here is derived from an EMBL/GenBank/DDBJ whole genome shotgun (WGS) entry which is preliminary data.</text>
</comment>
<evidence type="ECO:0000313" key="2">
    <source>
        <dbReference type="Proteomes" id="UP000499080"/>
    </source>
</evidence>
<keyword evidence="2" id="KW-1185">Reference proteome</keyword>
<accession>A0A4Y2PQ95</accession>
<dbReference type="AlphaFoldDB" id="A0A4Y2PQ95"/>
<sequence>MPGNCEISWLTPVYPSLSARTMSARRQNNKRREYNDSSVIASPVAFKAKCTVINAMLADAGYQITIRARSLRKRSSFVVRRTLITRDWLNQ</sequence>
<evidence type="ECO:0000313" key="1">
    <source>
        <dbReference type="EMBL" id="GBN53282.1"/>
    </source>
</evidence>
<reference evidence="1 2" key="1">
    <citation type="journal article" date="2019" name="Sci. Rep.">
        <title>Orb-weaving spider Araneus ventricosus genome elucidates the spidroin gene catalogue.</title>
        <authorList>
            <person name="Kono N."/>
            <person name="Nakamura H."/>
            <person name="Ohtoshi R."/>
            <person name="Moran D.A.P."/>
            <person name="Shinohara A."/>
            <person name="Yoshida Y."/>
            <person name="Fujiwara M."/>
            <person name="Mori M."/>
            <person name="Tomita M."/>
            <person name="Arakawa K."/>
        </authorList>
    </citation>
    <scope>NUCLEOTIDE SEQUENCE [LARGE SCALE GENOMIC DNA]</scope>
</reference>
<organism evidence="1 2">
    <name type="scientific">Araneus ventricosus</name>
    <name type="common">Orbweaver spider</name>
    <name type="synonym">Epeira ventricosa</name>
    <dbReference type="NCBI Taxonomy" id="182803"/>
    <lineage>
        <taxon>Eukaryota</taxon>
        <taxon>Metazoa</taxon>
        <taxon>Ecdysozoa</taxon>
        <taxon>Arthropoda</taxon>
        <taxon>Chelicerata</taxon>
        <taxon>Arachnida</taxon>
        <taxon>Araneae</taxon>
        <taxon>Araneomorphae</taxon>
        <taxon>Entelegynae</taxon>
        <taxon>Araneoidea</taxon>
        <taxon>Araneidae</taxon>
        <taxon>Araneus</taxon>
    </lineage>
</organism>
<dbReference type="Proteomes" id="UP000499080">
    <property type="component" value="Unassembled WGS sequence"/>
</dbReference>
<name>A0A4Y2PQ95_ARAVE</name>
<dbReference type="EMBL" id="BGPR01011852">
    <property type="protein sequence ID" value="GBN53282.1"/>
    <property type="molecule type" value="Genomic_DNA"/>
</dbReference>